<dbReference type="SUPFAM" id="SSF101898">
    <property type="entry name" value="NHL repeat"/>
    <property type="match status" value="1"/>
</dbReference>
<feature type="chain" id="PRO_5036501743" evidence="1">
    <location>
        <begin position="20"/>
        <end position="565"/>
    </location>
</feature>
<reference evidence="2" key="1">
    <citation type="submission" date="2022-08" db="UniProtKB">
        <authorList>
            <consortium name="EnsemblMetazoa"/>
        </authorList>
    </citation>
    <scope>IDENTIFICATION</scope>
    <source>
        <strain evidence="2">05x7-T-G4-1.051#20</strain>
    </source>
</reference>
<dbReference type="EnsemblMetazoa" id="G24963.3">
    <property type="protein sequence ID" value="G24963.3:cds"/>
    <property type="gene ID" value="G24963"/>
</dbReference>
<evidence type="ECO:0000256" key="1">
    <source>
        <dbReference type="SAM" id="SignalP"/>
    </source>
</evidence>
<proteinExistence type="predicted"/>
<keyword evidence="1" id="KW-0732">Signal</keyword>
<organism evidence="2 3">
    <name type="scientific">Magallana gigas</name>
    <name type="common">Pacific oyster</name>
    <name type="synonym">Crassostrea gigas</name>
    <dbReference type="NCBI Taxonomy" id="29159"/>
    <lineage>
        <taxon>Eukaryota</taxon>
        <taxon>Metazoa</taxon>
        <taxon>Spiralia</taxon>
        <taxon>Lophotrochozoa</taxon>
        <taxon>Mollusca</taxon>
        <taxon>Bivalvia</taxon>
        <taxon>Autobranchia</taxon>
        <taxon>Pteriomorphia</taxon>
        <taxon>Ostreida</taxon>
        <taxon>Ostreoidea</taxon>
        <taxon>Ostreidae</taxon>
        <taxon>Magallana</taxon>
    </lineage>
</organism>
<evidence type="ECO:0000313" key="2">
    <source>
        <dbReference type="EnsemblMetazoa" id="G24963.3:cds"/>
    </source>
</evidence>
<sequence length="565" mass="63325">MAVPLQLLVFVSGLTSIWCEGPKFEHATLIGHLDSRLYDASGVAASRKHHGVLYTHNDGDNKQPFVYAINASNAAIISALRLFPAENHDWEDIAVGPCGKSSCIYIGDSQSHKIYRVEEPEFVYSDQILTDVAAVQIEWSHGFDTVMVDQHGDVYIVQSHTSHHRQVGRLPHDQWNSTHVVHLHTIHLPDLHLPDNSPTSGDISPDGTQIVLLSLHKVHYWIVSHGDNVLDTLQHHPIASLPTRPVGATEGICWDTNGRNYYEVREIRTEQLTRDMWPCLLLVITDSVLFTQSAHTRNDPHFTTEQLIHHFHAPLITDASGLAASRKHRGVLYTHNDSEHPTNYVFAINASTAALISTLMVYPSSNFDWEDIAVGPCGSTSCIYIADTGTTGTTDVYRVEEPDFIYSDQILQNAKKITYTWTGVPSNHLTSRTIMVDPHGNVYLVNDKVRNIGLISPDMWTKHQPVDIATPYLLNFPREVNRTTDPESGDISSDGSQVLILTHNHIYYWHGRHGNILSSLQGDPIIVPRLPGHHLGGVCWDLDGRNYYTVKEGKNAPLYIHRRIN</sequence>
<dbReference type="Proteomes" id="UP000005408">
    <property type="component" value="Unassembled WGS sequence"/>
</dbReference>
<protein>
    <submittedName>
        <fullName evidence="2">Uncharacterized protein</fullName>
    </submittedName>
</protein>
<keyword evidence="3" id="KW-1185">Reference proteome</keyword>
<evidence type="ECO:0000313" key="3">
    <source>
        <dbReference type="Proteomes" id="UP000005408"/>
    </source>
</evidence>
<accession>A0A8W8KRB8</accession>
<dbReference type="AlphaFoldDB" id="A0A8W8KRB8"/>
<feature type="signal peptide" evidence="1">
    <location>
        <begin position="1"/>
        <end position="19"/>
    </location>
</feature>
<dbReference type="SUPFAM" id="SSF75011">
    <property type="entry name" value="3-carboxy-cis,cis-mucoante lactonizing enzyme"/>
    <property type="match status" value="1"/>
</dbReference>
<name>A0A8W8KRB8_MAGGI</name>